<sequence>MTAESNNLEARLERLEQTWNSITETPEKPQSTMFVIEYGLGKQQRAEVYVNRLLCYLLDPGNPHGMGTEFLNVFLRNLPDALAFDEDTYDLSNVRVDEQVTAEHGDERKYPDLVIDSPGEWILVIELKFSADETGTEFYAQASRIGDQQIADYESGQYYVYLHQHDEPTATSDAFVNWSWQSFVADVLDEVITESAPRYPQRTAAQLHELRDDLRNITSMSDEQTADQEKIELFIEHADAIEDVRSTFDDAWEAYSERWGRRLASQLDRSEAIDVHGQFENEYPEVVIPRSETEDERWILRNSGGDDWQHLHKYGWYRHAETQERLTSRAEDRNDLRIGFYHRMGKHRDAAVQDHQLQFKFRNMGSNPGEFKDIYSATFDANEDRIETLLSGTNGTLTGNKLTKITATYDIPVSTSDGFFAAYTTALNEAFVDLVVEAPELIQLLDETFDDAVEEFHQ</sequence>
<name>C7NQW5_HALUD</name>
<reference evidence="1 2" key="1">
    <citation type="journal article" date="2009" name="Stand. Genomic Sci.">
        <title>Complete genome sequence of Halorhabdus utahensis type strain (AX-2).</title>
        <authorList>
            <person name="Anderson I."/>
            <person name="Tindall B.J."/>
            <person name="Pomrenke H."/>
            <person name="Goker M."/>
            <person name="Lapidus A."/>
            <person name="Nolan M."/>
            <person name="Copeland A."/>
            <person name="Glavina Del Rio T."/>
            <person name="Chen F."/>
            <person name="Tice H."/>
            <person name="Cheng J.F."/>
            <person name="Lucas S."/>
            <person name="Chertkov O."/>
            <person name="Bruce D."/>
            <person name="Brettin T."/>
            <person name="Detter J.C."/>
            <person name="Han C."/>
            <person name="Goodwin L."/>
            <person name="Land M."/>
            <person name="Hauser L."/>
            <person name="Chang Y.J."/>
            <person name="Jeffries C.D."/>
            <person name="Pitluck S."/>
            <person name="Pati A."/>
            <person name="Mavromatis K."/>
            <person name="Ivanova N."/>
            <person name="Ovchinnikova G."/>
            <person name="Chen A."/>
            <person name="Palaniappan K."/>
            <person name="Chain P."/>
            <person name="Rohde M."/>
            <person name="Bristow J."/>
            <person name="Eisen J.A."/>
            <person name="Markowitz V."/>
            <person name="Hugenholtz P."/>
            <person name="Kyrpides N.C."/>
            <person name="Klenk H.P."/>
        </authorList>
    </citation>
    <scope>NUCLEOTIDE SEQUENCE [LARGE SCALE GENOMIC DNA]</scope>
    <source>
        <strain evidence="2">DSM 12940 / JCM 11049 / AX-2</strain>
    </source>
</reference>
<dbReference type="Pfam" id="PF14281">
    <property type="entry name" value="PDDEXK_4"/>
    <property type="match status" value="1"/>
</dbReference>
<dbReference type="EMBL" id="CP001687">
    <property type="protein sequence ID" value="ACV11869.1"/>
    <property type="molecule type" value="Genomic_DNA"/>
</dbReference>
<dbReference type="KEGG" id="hut:Huta_1696"/>
<evidence type="ECO:0000313" key="2">
    <source>
        <dbReference type="Proteomes" id="UP000002071"/>
    </source>
</evidence>
<protein>
    <submittedName>
        <fullName evidence="1">Uncharacterized protein</fullName>
    </submittedName>
</protein>
<accession>C7NQW5</accession>
<dbReference type="InterPro" id="IPR029470">
    <property type="entry name" value="PDDEXK_4"/>
</dbReference>
<evidence type="ECO:0000313" key="1">
    <source>
        <dbReference type="EMBL" id="ACV11869.1"/>
    </source>
</evidence>
<dbReference type="RefSeq" id="WP_015789442.1">
    <property type="nucleotide sequence ID" value="NC_013158.1"/>
</dbReference>
<dbReference type="AlphaFoldDB" id="C7NQW5"/>
<dbReference type="GeneID" id="8383982"/>
<dbReference type="Proteomes" id="UP000002071">
    <property type="component" value="Chromosome"/>
</dbReference>
<keyword evidence="2" id="KW-1185">Reference proteome</keyword>
<gene>
    <name evidence="1" type="ordered locus">Huta_1696</name>
</gene>
<organism evidence="1 2">
    <name type="scientific">Halorhabdus utahensis (strain DSM 12940 / JCM 11049 / AX-2)</name>
    <dbReference type="NCBI Taxonomy" id="519442"/>
    <lineage>
        <taxon>Archaea</taxon>
        <taxon>Methanobacteriati</taxon>
        <taxon>Methanobacteriota</taxon>
        <taxon>Stenosarchaea group</taxon>
        <taxon>Halobacteria</taxon>
        <taxon>Halobacteriales</taxon>
        <taxon>Haloarculaceae</taxon>
        <taxon>Halorhabdus</taxon>
    </lineage>
</organism>
<dbReference type="eggNOG" id="arCOG08985">
    <property type="taxonomic scope" value="Archaea"/>
</dbReference>
<dbReference type="OrthoDB" id="328941at2157"/>
<dbReference type="STRING" id="519442.Huta_1696"/>
<proteinExistence type="predicted"/>
<dbReference type="HOGENOM" id="CLU_596671_0_0_2"/>